<sequence>MKNGGNHTYLDGIGPFSYLGLWAVEIPHSTATLSTQGVSAVCMCFGSCTVLIFSCPAFATLAGRAFFLLSFRGPNPNPRSQYV</sequence>
<evidence type="ECO:0000313" key="3">
    <source>
        <dbReference type="Proteomes" id="UP000807353"/>
    </source>
</evidence>
<comment type="caution">
    <text evidence="2">The sequence shown here is derived from an EMBL/GenBank/DDBJ whole genome shotgun (WGS) entry which is preliminary data.</text>
</comment>
<protein>
    <submittedName>
        <fullName evidence="2">Uncharacterized protein</fullName>
    </submittedName>
</protein>
<keyword evidence="1" id="KW-1133">Transmembrane helix</keyword>
<organism evidence="2 3">
    <name type="scientific">Collybia nuda</name>
    <dbReference type="NCBI Taxonomy" id="64659"/>
    <lineage>
        <taxon>Eukaryota</taxon>
        <taxon>Fungi</taxon>
        <taxon>Dikarya</taxon>
        <taxon>Basidiomycota</taxon>
        <taxon>Agaricomycotina</taxon>
        <taxon>Agaricomycetes</taxon>
        <taxon>Agaricomycetidae</taxon>
        <taxon>Agaricales</taxon>
        <taxon>Tricholomatineae</taxon>
        <taxon>Clitocybaceae</taxon>
        <taxon>Collybia</taxon>
    </lineage>
</organism>
<proteinExistence type="predicted"/>
<evidence type="ECO:0000313" key="2">
    <source>
        <dbReference type="EMBL" id="KAF9469051.1"/>
    </source>
</evidence>
<dbReference type="Proteomes" id="UP000807353">
    <property type="component" value="Unassembled WGS sequence"/>
</dbReference>
<dbReference type="AlphaFoldDB" id="A0A9P5YJN0"/>
<feature type="transmembrane region" description="Helical" evidence="1">
    <location>
        <begin position="38"/>
        <end position="62"/>
    </location>
</feature>
<evidence type="ECO:0000256" key="1">
    <source>
        <dbReference type="SAM" id="Phobius"/>
    </source>
</evidence>
<accession>A0A9P5YJN0</accession>
<gene>
    <name evidence="2" type="ORF">BDZ94DRAFT_565215</name>
</gene>
<reference evidence="2" key="1">
    <citation type="submission" date="2020-11" db="EMBL/GenBank/DDBJ databases">
        <authorList>
            <consortium name="DOE Joint Genome Institute"/>
            <person name="Ahrendt S."/>
            <person name="Riley R."/>
            <person name="Andreopoulos W."/>
            <person name="Labutti K."/>
            <person name="Pangilinan J."/>
            <person name="Ruiz-Duenas F.J."/>
            <person name="Barrasa J.M."/>
            <person name="Sanchez-Garcia M."/>
            <person name="Camarero S."/>
            <person name="Miyauchi S."/>
            <person name="Serrano A."/>
            <person name="Linde D."/>
            <person name="Babiker R."/>
            <person name="Drula E."/>
            <person name="Ayuso-Fernandez I."/>
            <person name="Pacheco R."/>
            <person name="Padilla G."/>
            <person name="Ferreira P."/>
            <person name="Barriuso J."/>
            <person name="Kellner H."/>
            <person name="Castanera R."/>
            <person name="Alfaro M."/>
            <person name="Ramirez L."/>
            <person name="Pisabarro A.G."/>
            <person name="Kuo A."/>
            <person name="Tritt A."/>
            <person name="Lipzen A."/>
            <person name="He G."/>
            <person name="Yan M."/>
            <person name="Ng V."/>
            <person name="Cullen D."/>
            <person name="Martin F."/>
            <person name="Rosso M.-N."/>
            <person name="Henrissat B."/>
            <person name="Hibbett D."/>
            <person name="Martinez A.T."/>
            <person name="Grigoriev I.V."/>
        </authorList>
    </citation>
    <scope>NUCLEOTIDE SEQUENCE</scope>
    <source>
        <strain evidence="2">CBS 247.69</strain>
    </source>
</reference>
<dbReference type="OrthoDB" id="3251307at2759"/>
<keyword evidence="1" id="KW-0472">Membrane</keyword>
<keyword evidence="3" id="KW-1185">Reference proteome</keyword>
<name>A0A9P5YJN0_9AGAR</name>
<dbReference type="EMBL" id="MU150231">
    <property type="protein sequence ID" value="KAF9469051.1"/>
    <property type="molecule type" value="Genomic_DNA"/>
</dbReference>
<keyword evidence="1" id="KW-0812">Transmembrane</keyword>